<accession>A0AAJ0C6H4</accession>
<dbReference type="Proteomes" id="UP001244011">
    <property type="component" value="Unassembled WGS sequence"/>
</dbReference>
<gene>
    <name evidence="1" type="ORF">QBC33DRAFT_531363</name>
</gene>
<comment type="caution">
    <text evidence="1">The sequence shown here is derived from an EMBL/GenBank/DDBJ whole genome shotgun (WGS) entry which is preliminary data.</text>
</comment>
<organism evidence="1 2">
    <name type="scientific">Phialemonium atrogriseum</name>
    <dbReference type="NCBI Taxonomy" id="1093897"/>
    <lineage>
        <taxon>Eukaryota</taxon>
        <taxon>Fungi</taxon>
        <taxon>Dikarya</taxon>
        <taxon>Ascomycota</taxon>
        <taxon>Pezizomycotina</taxon>
        <taxon>Sordariomycetes</taxon>
        <taxon>Sordariomycetidae</taxon>
        <taxon>Cephalothecales</taxon>
        <taxon>Cephalothecaceae</taxon>
        <taxon>Phialemonium</taxon>
    </lineage>
</organism>
<dbReference type="RefSeq" id="XP_060285825.1">
    <property type="nucleotide sequence ID" value="XM_060427299.1"/>
</dbReference>
<name>A0AAJ0C6H4_9PEZI</name>
<evidence type="ECO:0000313" key="2">
    <source>
        <dbReference type="Proteomes" id="UP001244011"/>
    </source>
</evidence>
<keyword evidence="2" id="KW-1185">Reference proteome</keyword>
<proteinExistence type="predicted"/>
<dbReference type="EMBL" id="MU839002">
    <property type="protein sequence ID" value="KAK1769612.1"/>
    <property type="molecule type" value="Genomic_DNA"/>
</dbReference>
<reference evidence="1" key="1">
    <citation type="submission" date="2023-06" db="EMBL/GenBank/DDBJ databases">
        <title>Genome-scale phylogeny and comparative genomics of the fungal order Sordariales.</title>
        <authorList>
            <consortium name="Lawrence Berkeley National Laboratory"/>
            <person name="Hensen N."/>
            <person name="Bonometti L."/>
            <person name="Westerberg I."/>
            <person name="Brannstrom I.O."/>
            <person name="Guillou S."/>
            <person name="Cros-Aarteil S."/>
            <person name="Calhoun S."/>
            <person name="Haridas S."/>
            <person name="Kuo A."/>
            <person name="Mondo S."/>
            <person name="Pangilinan J."/>
            <person name="Riley R."/>
            <person name="Labutti K."/>
            <person name="Andreopoulos B."/>
            <person name="Lipzen A."/>
            <person name="Chen C."/>
            <person name="Yanf M."/>
            <person name="Daum C."/>
            <person name="Ng V."/>
            <person name="Clum A."/>
            <person name="Steindorff A."/>
            <person name="Ohm R."/>
            <person name="Martin F."/>
            <person name="Silar P."/>
            <person name="Natvig D."/>
            <person name="Lalanne C."/>
            <person name="Gautier V."/>
            <person name="Ament-Velasquez S.L."/>
            <person name="Kruys A."/>
            <person name="Hutchinson M.I."/>
            <person name="Powell A.J."/>
            <person name="Barry K."/>
            <person name="Miller A.N."/>
            <person name="Grigoriev I.V."/>
            <person name="Debuchy R."/>
            <person name="Gladieux P."/>
            <person name="Thoren M.H."/>
            <person name="Johannesson H."/>
        </authorList>
    </citation>
    <scope>NUCLEOTIDE SEQUENCE</scope>
    <source>
        <strain evidence="1">8032-3</strain>
    </source>
</reference>
<sequence length="239" mass="26026">MIDLLGRRKRTAVPQFRSARLVQLSGSSSKLQSVCQKRNNTAIYESTAKQGLIYALTCTLCLSFSSPSHFQLIHGAPPLCSCLCVGCLLRSTDLPPSCLLPACCELNINRAFSDIPSPLLPFPFSRLETLDRPALVLGTSRDPTFLSFQTDPFHPSPSTVRIVATSRTSTSPGSPGRLGFNKARKIQLWPRLTLSVSSVRGSLMRVWTVPSADSDLSTPAKTPALWREAILVIVAAIRC</sequence>
<dbReference type="GeneID" id="85310486"/>
<protein>
    <submittedName>
        <fullName evidence="1">Uncharacterized protein</fullName>
    </submittedName>
</protein>
<dbReference type="AlphaFoldDB" id="A0AAJ0C6H4"/>
<evidence type="ECO:0000313" key="1">
    <source>
        <dbReference type="EMBL" id="KAK1769612.1"/>
    </source>
</evidence>